<dbReference type="PANTHER" id="PTHR43918">
    <property type="entry name" value="ACETYLCHOLINESTERASE"/>
    <property type="match status" value="1"/>
</dbReference>
<dbReference type="PROSITE" id="PS00941">
    <property type="entry name" value="CARBOXYLESTERASE_B_2"/>
    <property type="match status" value="1"/>
</dbReference>
<feature type="domain" description="Carboxylesterase type B" evidence="5">
    <location>
        <begin position="44"/>
        <end position="337"/>
    </location>
</feature>
<dbReference type="PANTHER" id="PTHR43918:SF12">
    <property type="entry name" value="ACETYLCHOLINESTERASE 1"/>
    <property type="match status" value="1"/>
</dbReference>
<dbReference type="Gene3D" id="3.40.50.1820">
    <property type="entry name" value="alpha/beta hydrolase"/>
    <property type="match status" value="1"/>
</dbReference>
<evidence type="ECO:0000256" key="4">
    <source>
        <dbReference type="SAM" id="SignalP"/>
    </source>
</evidence>
<protein>
    <recommendedName>
        <fullName evidence="5">Carboxylesterase type B domain-containing protein</fullName>
    </recommendedName>
</protein>
<dbReference type="GO" id="GO:0005886">
    <property type="term" value="C:plasma membrane"/>
    <property type="evidence" value="ECO:0007669"/>
    <property type="project" value="TreeGrafter"/>
</dbReference>
<dbReference type="OrthoDB" id="10063497at2759"/>
<dbReference type="InterPro" id="IPR019819">
    <property type="entry name" value="Carboxylesterase_B_CS"/>
</dbReference>
<name>A0A1D1VXI0_RAMVA</name>
<evidence type="ECO:0000313" key="6">
    <source>
        <dbReference type="EMBL" id="GAV06135.1"/>
    </source>
</evidence>
<comment type="similarity">
    <text evidence="1">Belongs to the type-B carboxylesterase/lipase family.</text>
</comment>
<dbReference type="EMBL" id="BDGG01000013">
    <property type="protein sequence ID" value="GAV06135.1"/>
    <property type="molecule type" value="Genomic_DNA"/>
</dbReference>
<dbReference type="STRING" id="947166.A0A1D1VXI0"/>
<proteinExistence type="inferred from homology"/>
<feature type="chain" id="PRO_5008898949" description="Carboxylesterase type B domain-containing protein" evidence="4">
    <location>
        <begin position="21"/>
        <end position="357"/>
    </location>
</feature>
<comment type="caution">
    <text evidence="6">The sequence shown here is derived from an EMBL/GenBank/DDBJ whole genome shotgun (WGS) entry which is preliminary data.</text>
</comment>
<keyword evidence="2" id="KW-0719">Serine esterase</keyword>
<evidence type="ECO:0000256" key="2">
    <source>
        <dbReference type="ARBA" id="ARBA00022487"/>
    </source>
</evidence>
<feature type="signal peptide" evidence="4">
    <location>
        <begin position="1"/>
        <end position="20"/>
    </location>
</feature>
<dbReference type="InterPro" id="IPR050654">
    <property type="entry name" value="AChE-related_enzymes"/>
</dbReference>
<keyword evidence="4" id="KW-0732">Signal</keyword>
<dbReference type="Proteomes" id="UP000186922">
    <property type="component" value="Unassembled WGS sequence"/>
</dbReference>
<keyword evidence="7" id="KW-1185">Reference proteome</keyword>
<dbReference type="AlphaFoldDB" id="A0A1D1VXI0"/>
<dbReference type="GO" id="GO:0019695">
    <property type="term" value="P:choline metabolic process"/>
    <property type="evidence" value="ECO:0007669"/>
    <property type="project" value="TreeGrafter"/>
</dbReference>
<dbReference type="InterPro" id="IPR029058">
    <property type="entry name" value="AB_hydrolase_fold"/>
</dbReference>
<sequence length="357" mass="38884">MVTGWNILLWLAVTLAFVTAENESRKGVVKLANGVEHPGVQLQEGETTVYYGIKYGTAGRFEHAQPNTNFSYLNNPDRLQAGHVCPQSPSIFAPGLPQRNLSMSEDCLYLDVYVPPSRKGKATPRPVLFWIYGGGFEMGDKDLYNSTILAKAVDAIVVTVNYRVSAFGFLSTGDEVAPGNWTLGDLKLALNWTIDNIAAFGGDPAKVTIFDESAGAVLTSALLLDDDVRYKVKAGIAFSGNSLCGWAMNINPAAGTFAIAGHLGCPNTTSAEAVACLRTLSYEVLLNGTTVLEKQLRPEDTILDIYYTPVVDGFHLQKLPEDILRDWATASDSYQERKVAMFITGCLREDFSLFTLC</sequence>
<organism evidence="6 7">
    <name type="scientific">Ramazzottius varieornatus</name>
    <name type="common">Water bear</name>
    <name type="synonym">Tardigrade</name>
    <dbReference type="NCBI Taxonomy" id="947166"/>
    <lineage>
        <taxon>Eukaryota</taxon>
        <taxon>Metazoa</taxon>
        <taxon>Ecdysozoa</taxon>
        <taxon>Tardigrada</taxon>
        <taxon>Eutardigrada</taxon>
        <taxon>Parachela</taxon>
        <taxon>Hypsibioidea</taxon>
        <taxon>Ramazzottiidae</taxon>
        <taxon>Ramazzottius</taxon>
    </lineage>
</organism>
<dbReference type="InterPro" id="IPR002018">
    <property type="entry name" value="CarbesteraseB"/>
</dbReference>
<reference evidence="6 7" key="1">
    <citation type="journal article" date="2016" name="Nat. Commun.">
        <title>Extremotolerant tardigrade genome and improved radiotolerance of human cultured cells by tardigrade-unique protein.</title>
        <authorList>
            <person name="Hashimoto T."/>
            <person name="Horikawa D.D."/>
            <person name="Saito Y."/>
            <person name="Kuwahara H."/>
            <person name="Kozuka-Hata H."/>
            <person name="Shin-I T."/>
            <person name="Minakuchi Y."/>
            <person name="Ohishi K."/>
            <person name="Motoyama A."/>
            <person name="Aizu T."/>
            <person name="Enomoto A."/>
            <person name="Kondo K."/>
            <person name="Tanaka S."/>
            <person name="Hara Y."/>
            <person name="Koshikawa S."/>
            <person name="Sagara H."/>
            <person name="Miura T."/>
            <person name="Yokobori S."/>
            <person name="Miyagawa K."/>
            <person name="Suzuki Y."/>
            <person name="Kubo T."/>
            <person name="Oyama M."/>
            <person name="Kohara Y."/>
            <person name="Fujiyama A."/>
            <person name="Arakawa K."/>
            <person name="Katayama T."/>
            <person name="Toyoda A."/>
            <person name="Kunieda T."/>
        </authorList>
    </citation>
    <scope>NUCLEOTIDE SEQUENCE [LARGE SCALE GENOMIC DNA]</scope>
    <source>
        <strain evidence="6 7">YOKOZUNA-1</strain>
    </source>
</reference>
<dbReference type="GO" id="GO:0003990">
    <property type="term" value="F:acetylcholinesterase activity"/>
    <property type="evidence" value="ECO:0007669"/>
    <property type="project" value="TreeGrafter"/>
</dbReference>
<keyword evidence="3" id="KW-0378">Hydrolase</keyword>
<evidence type="ECO:0000256" key="3">
    <source>
        <dbReference type="ARBA" id="ARBA00022801"/>
    </source>
</evidence>
<evidence type="ECO:0000313" key="7">
    <source>
        <dbReference type="Proteomes" id="UP000186922"/>
    </source>
</evidence>
<evidence type="ECO:0000256" key="1">
    <source>
        <dbReference type="ARBA" id="ARBA00005964"/>
    </source>
</evidence>
<dbReference type="Pfam" id="PF00135">
    <property type="entry name" value="COesterase"/>
    <property type="match status" value="1"/>
</dbReference>
<dbReference type="GO" id="GO:0005615">
    <property type="term" value="C:extracellular space"/>
    <property type="evidence" value="ECO:0007669"/>
    <property type="project" value="TreeGrafter"/>
</dbReference>
<dbReference type="SUPFAM" id="SSF53474">
    <property type="entry name" value="alpha/beta-Hydrolases"/>
    <property type="match status" value="1"/>
</dbReference>
<dbReference type="GO" id="GO:0006581">
    <property type="term" value="P:acetylcholine catabolic process"/>
    <property type="evidence" value="ECO:0007669"/>
    <property type="project" value="TreeGrafter"/>
</dbReference>
<evidence type="ECO:0000259" key="5">
    <source>
        <dbReference type="Pfam" id="PF00135"/>
    </source>
</evidence>
<accession>A0A1D1VXI0</accession>
<gene>
    <name evidence="6" type="primary">RvY_16166-1</name>
    <name evidence="6" type="synonym">RvY_16166.1</name>
    <name evidence="6" type="ORF">RvY_16166</name>
</gene>